<keyword evidence="4" id="KW-0804">Transcription</keyword>
<dbReference type="PROSITE" id="PS50931">
    <property type="entry name" value="HTH_LYSR"/>
    <property type="match status" value="1"/>
</dbReference>
<keyword evidence="2" id="KW-0805">Transcription regulation</keyword>
<comment type="similarity">
    <text evidence="1">Belongs to the LysR transcriptional regulatory family.</text>
</comment>
<feature type="domain" description="HTH lysR-type" evidence="5">
    <location>
        <begin position="1"/>
        <end position="59"/>
    </location>
</feature>
<reference evidence="6" key="1">
    <citation type="submission" date="2022-08" db="EMBL/GenBank/DDBJ databases">
        <authorList>
            <person name="Kim S.-J."/>
        </authorList>
    </citation>
    <scope>NUCLEOTIDE SEQUENCE</scope>
    <source>
        <strain evidence="6">KJ</strain>
    </source>
</reference>
<name>A0AAJ3XSA7_9BURK</name>
<dbReference type="Pfam" id="PF03466">
    <property type="entry name" value="LysR_substrate"/>
    <property type="match status" value="1"/>
</dbReference>
<dbReference type="PANTHER" id="PTHR30537">
    <property type="entry name" value="HTH-TYPE TRANSCRIPTIONAL REGULATOR"/>
    <property type="match status" value="1"/>
</dbReference>
<dbReference type="EMBL" id="JANSLM010000002">
    <property type="protein sequence ID" value="MDT8836776.1"/>
    <property type="molecule type" value="Genomic_DNA"/>
</dbReference>
<dbReference type="InterPro" id="IPR058163">
    <property type="entry name" value="LysR-type_TF_proteobact-type"/>
</dbReference>
<dbReference type="AlphaFoldDB" id="A0AAJ3XSA7"/>
<dbReference type="SUPFAM" id="SSF53850">
    <property type="entry name" value="Periplasmic binding protein-like II"/>
    <property type="match status" value="1"/>
</dbReference>
<evidence type="ECO:0000313" key="6">
    <source>
        <dbReference type="EMBL" id="MDT8836776.1"/>
    </source>
</evidence>
<dbReference type="InterPro" id="IPR000847">
    <property type="entry name" value="LysR_HTH_N"/>
</dbReference>
<sequence length="317" mass="35142">MDQLQALRVFVRIAESGGFSKAADALNVPRATVSKLIQELETHLRVRLFQRSTRRVVVTEEGQVYYHNAVKLLADIDEMDGLFADSHGNPRGRIRVDIGSSLANLILLPHLPAFRKRYPEIQLDVGVSDRQVDLIGEGVDCVIRGGELTDMSLVARRLAGLEWGTYAGSSYLAERGTPSHPDDLLARHEVVGYFSSLSGRVFPLLFEQGDETITVDPKGARGVFVNESTAHLTSLVSGLGVGQTFSFMAQPWLKNGDLVQVLPHWKRPLHPMHIVFPQSKYNSARLKVFVDWVIEVFRPYDSTPAPSHAYALRASGS</sequence>
<gene>
    <name evidence="6" type="ORF">ParKJ_05090</name>
</gene>
<dbReference type="PANTHER" id="PTHR30537:SF17">
    <property type="entry name" value="LYSR-FAMILY REGULATORY PROTEIN"/>
    <property type="match status" value="1"/>
</dbReference>
<evidence type="ECO:0000259" key="5">
    <source>
        <dbReference type="PROSITE" id="PS50931"/>
    </source>
</evidence>
<dbReference type="Gene3D" id="1.10.10.10">
    <property type="entry name" value="Winged helix-like DNA-binding domain superfamily/Winged helix DNA-binding domain"/>
    <property type="match status" value="1"/>
</dbReference>
<dbReference type="InterPro" id="IPR005119">
    <property type="entry name" value="LysR_subst-bd"/>
</dbReference>
<evidence type="ECO:0000256" key="3">
    <source>
        <dbReference type="ARBA" id="ARBA00023125"/>
    </source>
</evidence>
<dbReference type="GO" id="GO:0006351">
    <property type="term" value="P:DNA-templated transcription"/>
    <property type="evidence" value="ECO:0007669"/>
    <property type="project" value="TreeGrafter"/>
</dbReference>
<dbReference type="Pfam" id="PF00126">
    <property type="entry name" value="HTH_1"/>
    <property type="match status" value="1"/>
</dbReference>
<dbReference type="RefSeq" id="WP_042273722.1">
    <property type="nucleotide sequence ID" value="NZ_CADFGE010000003.1"/>
</dbReference>
<dbReference type="GO" id="GO:0003700">
    <property type="term" value="F:DNA-binding transcription factor activity"/>
    <property type="evidence" value="ECO:0007669"/>
    <property type="project" value="InterPro"/>
</dbReference>
<dbReference type="SUPFAM" id="SSF46785">
    <property type="entry name" value="Winged helix' DNA-binding domain"/>
    <property type="match status" value="1"/>
</dbReference>
<dbReference type="Proteomes" id="UP001246473">
    <property type="component" value="Unassembled WGS sequence"/>
</dbReference>
<dbReference type="InterPro" id="IPR036388">
    <property type="entry name" value="WH-like_DNA-bd_sf"/>
</dbReference>
<evidence type="ECO:0000256" key="4">
    <source>
        <dbReference type="ARBA" id="ARBA00023163"/>
    </source>
</evidence>
<dbReference type="CDD" id="cd08472">
    <property type="entry name" value="PBP2_CrgA_like_3"/>
    <property type="match status" value="1"/>
</dbReference>
<evidence type="ECO:0000256" key="2">
    <source>
        <dbReference type="ARBA" id="ARBA00023015"/>
    </source>
</evidence>
<dbReference type="Gene3D" id="3.40.190.10">
    <property type="entry name" value="Periplasmic binding protein-like II"/>
    <property type="match status" value="2"/>
</dbReference>
<dbReference type="GO" id="GO:0043565">
    <property type="term" value="F:sequence-specific DNA binding"/>
    <property type="evidence" value="ECO:0007669"/>
    <property type="project" value="TreeGrafter"/>
</dbReference>
<evidence type="ECO:0000256" key="1">
    <source>
        <dbReference type="ARBA" id="ARBA00009437"/>
    </source>
</evidence>
<dbReference type="FunFam" id="1.10.10.10:FF:000001">
    <property type="entry name" value="LysR family transcriptional regulator"/>
    <property type="match status" value="1"/>
</dbReference>
<accession>A0AAJ3XSA7</accession>
<comment type="caution">
    <text evidence="6">The sequence shown here is derived from an EMBL/GenBank/DDBJ whole genome shotgun (WGS) entry which is preliminary data.</text>
</comment>
<organism evidence="6 7">
    <name type="scientific">Paraburkholderia fungorum</name>
    <dbReference type="NCBI Taxonomy" id="134537"/>
    <lineage>
        <taxon>Bacteria</taxon>
        <taxon>Pseudomonadati</taxon>
        <taxon>Pseudomonadota</taxon>
        <taxon>Betaproteobacteria</taxon>
        <taxon>Burkholderiales</taxon>
        <taxon>Burkholderiaceae</taxon>
        <taxon>Paraburkholderia</taxon>
    </lineage>
</organism>
<keyword evidence="3" id="KW-0238">DNA-binding</keyword>
<proteinExistence type="inferred from homology"/>
<evidence type="ECO:0000313" key="7">
    <source>
        <dbReference type="Proteomes" id="UP001246473"/>
    </source>
</evidence>
<dbReference type="InterPro" id="IPR036390">
    <property type="entry name" value="WH_DNA-bd_sf"/>
</dbReference>
<protein>
    <submittedName>
        <fullName evidence="6">LysR family transcriptional regulator</fullName>
    </submittedName>
</protein>